<organism evidence="1 2">
    <name type="scientific">Monilinia fructigena</name>
    <dbReference type="NCBI Taxonomy" id="38457"/>
    <lineage>
        <taxon>Eukaryota</taxon>
        <taxon>Fungi</taxon>
        <taxon>Dikarya</taxon>
        <taxon>Ascomycota</taxon>
        <taxon>Pezizomycotina</taxon>
        <taxon>Leotiomycetes</taxon>
        <taxon>Helotiales</taxon>
        <taxon>Sclerotiniaceae</taxon>
        <taxon>Monilinia</taxon>
    </lineage>
</organism>
<proteinExistence type="predicted"/>
<evidence type="ECO:0008006" key="3">
    <source>
        <dbReference type="Google" id="ProtNLM"/>
    </source>
</evidence>
<dbReference type="OrthoDB" id="414175at2759"/>
<dbReference type="EMBL" id="QKRW01000020">
    <property type="protein sequence ID" value="RAL63294.1"/>
    <property type="molecule type" value="Genomic_DNA"/>
</dbReference>
<keyword evidence="2" id="KW-1185">Reference proteome</keyword>
<sequence length="370" mass="41551">MLTNTSQELFPHGWKKVKLDGINKLPVDTLDPLEIHVMKTPRPDEIDASELLFGVSTTYKRFNDKVEGPVKEWVRWLTDGNGTSNGAGLVLQLHETTDEQLAAARKLLTEVGIDATVIHSDPSLDMPGRYVDLVPLFYDPEKENYIGTLTERVDFIMHDRVPMAYGGAGVFITNPLARTLIGLPCLDVNPVTGEYTESGFQGDRLLYHSGFYEAGHQPLSLHHYKSWHHARPEISHLVSDACGEACVFQRFGFDGKGASKWVLNNGYSLAEYPTGIHWDMSKMEFTFDLGDANSWASGKEDVRLALAYGALREGLSHTGKKRAWEALGGRKRADGVVDMIYVKRRGDHRWIGEHEKEEDKENVVVLRFIP</sequence>
<protein>
    <recommendedName>
        <fullName evidence="3">Glycosyltransferase family 31 protein</fullName>
    </recommendedName>
</protein>
<accession>A0A395ITV5</accession>
<evidence type="ECO:0000313" key="1">
    <source>
        <dbReference type="EMBL" id="RAL63294.1"/>
    </source>
</evidence>
<gene>
    <name evidence="1" type="ORF">DID88_004370</name>
</gene>
<name>A0A395ITV5_9HELO</name>
<dbReference type="Proteomes" id="UP000249056">
    <property type="component" value="Unassembled WGS sequence"/>
</dbReference>
<comment type="caution">
    <text evidence="1">The sequence shown here is derived from an EMBL/GenBank/DDBJ whole genome shotgun (WGS) entry which is preliminary data.</text>
</comment>
<reference evidence="1 2" key="1">
    <citation type="submission" date="2018-06" db="EMBL/GenBank/DDBJ databases">
        <title>Genome Sequence of the Brown Rot Fungal Pathogen Monilinia fructigena.</title>
        <authorList>
            <person name="Landi L."/>
            <person name="De Miccolis Angelini R.M."/>
            <person name="Pollastro S."/>
            <person name="Abate D."/>
            <person name="Faretra F."/>
            <person name="Romanazzi G."/>
        </authorList>
    </citation>
    <scope>NUCLEOTIDE SEQUENCE [LARGE SCALE GENOMIC DNA]</scope>
    <source>
        <strain evidence="1 2">Mfrg269</strain>
    </source>
</reference>
<evidence type="ECO:0000313" key="2">
    <source>
        <dbReference type="Proteomes" id="UP000249056"/>
    </source>
</evidence>
<dbReference type="AlphaFoldDB" id="A0A395ITV5"/>